<reference evidence="2 3" key="1">
    <citation type="submission" date="2020-07" db="EMBL/GenBank/DDBJ databases">
        <authorList>
            <person name="Khare M."/>
        </authorList>
    </citation>
    <scope>NUCLEOTIDE SEQUENCE [LARGE SCALE GENOMIC DNA]</scope>
    <source>
        <strain evidence="2 3">P8776</strain>
    </source>
</reference>
<dbReference type="EMBL" id="JACEOR010000207">
    <property type="protein sequence ID" value="MBA4504828.1"/>
    <property type="molecule type" value="Genomic_DNA"/>
</dbReference>
<evidence type="ECO:0000313" key="3">
    <source>
        <dbReference type="Proteomes" id="UP000580709"/>
    </source>
</evidence>
<gene>
    <name evidence="2" type="ORF">H0H28_05710</name>
</gene>
<feature type="compositionally biased region" description="Low complexity" evidence="1">
    <location>
        <begin position="470"/>
        <end position="489"/>
    </location>
</feature>
<evidence type="ECO:0000256" key="1">
    <source>
        <dbReference type="SAM" id="MobiDB-lite"/>
    </source>
</evidence>
<comment type="caution">
    <text evidence="2">The sequence shown here is derived from an EMBL/GenBank/DDBJ whole genome shotgun (WGS) entry which is preliminary data.</text>
</comment>
<accession>A0A838WW01</accession>
<keyword evidence="3" id="KW-1185">Reference proteome</keyword>
<dbReference type="RefSeq" id="WP_181729699.1">
    <property type="nucleotide sequence ID" value="NZ_JACEOR010000207.1"/>
</dbReference>
<evidence type="ECO:0008006" key="4">
    <source>
        <dbReference type="Google" id="ProtNLM"/>
    </source>
</evidence>
<feature type="region of interest" description="Disordered" evidence="1">
    <location>
        <begin position="461"/>
        <end position="516"/>
    </location>
</feature>
<proteinExistence type="predicted"/>
<protein>
    <recommendedName>
        <fullName evidence="4">PPE domain-containing protein</fullName>
    </recommendedName>
</protein>
<sequence length="554" mass="54114">MNQKMQVNVGEIEGAISQLRSIASDALLDRQGFGRGDLAGFSPVSGLDESGVSHGRVSSVSRPEALKALAAHVLDAAVLLEANLDSVVGADGAFSHMVGSIGLANVWGASASAVDVDMKLAQVENPSTNPFVFGRPVAGFVASLPVLHGQFQATDPSRALSEAAAWESTAVKVSEVVSRLDAVVAALGSSAETSWVDKAIERVRRIQWAGGQFAAHASAMGVHAGNLAAVAGAEKATAAAAYASWLAAPVEVKPVVEQAYMAAFPPRLTAGLVPTVPPFNQLLPALDAMPAAPFSPEAVVVPAAPAFESRVLPQVVKDALVANGFSDVAYATTPQDVLAAAPAGGAGVGAGGLSPVAGATQAASVATLPPVTAAPAGSAPVVPVGAGHAGFGGSPFGVTPGVSPVLGTGGAHSGARGAVPGGRVGGRQGVGSAVGAGAGSAVGLIGRGGAGVGTIPPGLTGPGLTGPGVGAPLAPGSTTASTATSAHTANRSVAVGGPMSPSAHAGGGGSRKRRVRAVTSAVERNGNLRALLGDAPAVLPDVIGDDVRTPRHTT</sequence>
<name>A0A838WW01_9CORY</name>
<evidence type="ECO:0000313" key="2">
    <source>
        <dbReference type="EMBL" id="MBA4504828.1"/>
    </source>
</evidence>
<dbReference type="AlphaFoldDB" id="A0A838WW01"/>
<organism evidence="2 3">
    <name type="scientific">Corynebacterium sanguinis</name>
    <dbReference type="NCBI Taxonomy" id="2594913"/>
    <lineage>
        <taxon>Bacteria</taxon>
        <taxon>Bacillati</taxon>
        <taxon>Actinomycetota</taxon>
        <taxon>Actinomycetes</taxon>
        <taxon>Mycobacteriales</taxon>
        <taxon>Corynebacteriaceae</taxon>
        <taxon>Corynebacterium</taxon>
    </lineage>
</organism>
<dbReference type="Proteomes" id="UP000580709">
    <property type="component" value="Unassembled WGS sequence"/>
</dbReference>